<gene>
    <name evidence="1" type="ORF">DSO57_1014562</name>
</gene>
<dbReference type="Proteomes" id="UP001165960">
    <property type="component" value="Unassembled WGS sequence"/>
</dbReference>
<accession>A0ACC2SV14</accession>
<proteinExistence type="predicted"/>
<evidence type="ECO:0000313" key="1">
    <source>
        <dbReference type="EMBL" id="KAJ9065942.1"/>
    </source>
</evidence>
<name>A0ACC2SV14_9FUNG</name>
<organism evidence="1 2">
    <name type="scientific">Entomophthora muscae</name>
    <dbReference type="NCBI Taxonomy" id="34485"/>
    <lineage>
        <taxon>Eukaryota</taxon>
        <taxon>Fungi</taxon>
        <taxon>Fungi incertae sedis</taxon>
        <taxon>Zoopagomycota</taxon>
        <taxon>Entomophthoromycotina</taxon>
        <taxon>Entomophthoromycetes</taxon>
        <taxon>Entomophthorales</taxon>
        <taxon>Entomophthoraceae</taxon>
        <taxon>Entomophthora</taxon>
    </lineage>
</organism>
<comment type="caution">
    <text evidence="1">The sequence shown here is derived from an EMBL/GenBank/DDBJ whole genome shotgun (WGS) entry which is preliminary data.</text>
</comment>
<keyword evidence="2" id="KW-1185">Reference proteome</keyword>
<evidence type="ECO:0000313" key="2">
    <source>
        <dbReference type="Proteomes" id="UP001165960"/>
    </source>
</evidence>
<sequence length="304" mass="34666">MSLRRHGVFYDGTEMPLLGLGTCQAEDKQMYSAVKTALAVGYRHIDCAFIYRNEHEIGQAIAESNVKREDLFVTSKLWNTFHEPRRVEPALDKSLEDLQLKYLDLYLVHWPVAQAYQGDQEEMFETETAEQLQRKKKAPADTCTTLLDTWRAMEKLVAIGKVKHIGVSNFTKKNLNQILDHCKIPPAVNQVELHPYLPQHELLAFCKEKRIHVTGYAPLGSLGNPSVLEDPVLQQVAENYHTGVANIVLAWGQQRGCTVIPKSCTDSRIKSNFQDVKISPEDMEVIDNLPTRQRFFHSFPVFDD</sequence>
<reference evidence="1" key="1">
    <citation type="submission" date="2022-04" db="EMBL/GenBank/DDBJ databases">
        <title>Genome of the entomopathogenic fungus Entomophthora muscae.</title>
        <authorList>
            <person name="Elya C."/>
            <person name="Lovett B.R."/>
            <person name="Lee E."/>
            <person name="Macias A.M."/>
            <person name="Hajek A.E."/>
            <person name="De Bivort B.L."/>
            <person name="Kasson M.T."/>
            <person name="De Fine Licht H.H."/>
            <person name="Stajich J.E."/>
        </authorList>
    </citation>
    <scope>NUCLEOTIDE SEQUENCE</scope>
    <source>
        <strain evidence="1">Berkeley</strain>
    </source>
</reference>
<dbReference type="EMBL" id="QTSX02004316">
    <property type="protein sequence ID" value="KAJ9065942.1"/>
    <property type="molecule type" value="Genomic_DNA"/>
</dbReference>
<protein>
    <submittedName>
        <fullName evidence="1">Uncharacterized protein</fullName>
    </submittedName>
</protein>